<accession>A0AA35RK17</accession>
<dbReference type="InterPro" id="IPR043519">
    <property type="entry name" value="NT_sf"/>
</dbReference>
<dbReference type="AlphaFoldDB" id="A0AA35RK17"/>
<dbReference type="EMBL" id="CASHTH010001195">
    <property type="protein sequence ID" value="CAI8012559.1"/>
    <property type="molecule type" value="Genomic_DNA"/>
</dbReference>
<dbReference type="GO" id="GO:0016779">
    <property type="term" value="F:nucleotidyltransferase activity"/>
    <property type="evidence" value="ECO:0007669"/>
    <property type="project" value="InterPro"/>
</dbReference>
<dbReference type="Gene3D" id="3.30.460.10">
    <property type="entry name" value="Beta Polymerase, domain 2"/>
    <property type="match status" value="1"/>
</dbReference>
<dbReference type="Pfam" id="PF01909">
    <property type="entry name" value="NTP_transf_2"/>
    <property type="match status" value="1"/>
</dbReference>
<comment type="caution">
    <text evidence="2">The sequence shown here is derived from an EMBL/GenBank/DDBJ whole genome shotgun (WGS) entry which is preliminary data.</text>
</comment>
<dbReference type="Proteomes" id="UP001174909">
    <property type="component" value="Unassembled WGS sequence"/>
</dbReference>
<protein>
    <submittedName>
        <fullName evidence="2">Uncharacterized protein HI_0073</fullName>
    </submittedName>
</protein>
<evidence type="ECO:0000259" key="1">
    <source>
        <dbReference type="Pfam" id="PF01909"/>
    </source>
</evidence>
<feature type="domain" description="Polymerase nucleotidyl transferase" evidence="1">
    <location>
        <begin position="11"/>
        <end position="93"/>
    </location>
</feature>
<sequence length="97" mass="11446">MLDLKPEYLELVKTIVGRYFPDCEVRAYGSRVSGNARKYSDLDISIVGPDELDRRQLMDLRNAFDESDLPIRVDIHDWHKTSESFQKIIEERYVVIR</sequence>
<gene>
    <name evidence="2" type="ORF">GBAR_LOCUS8060</name>
</gene>
<proteinExistence type="predicted"/>
<dbReference type="CDD" id="cd05403">
    <property type="entry name" value="NT_KNTase_like"/>
    <property type="match status" value="1"/>
</dbReference>
<dbReference type="SUPFAM" id="SSF81301">
    <property type="entry name" value="Nucleotidyltransferase"/>
    <property type="match status" value="1"/>
</dbReference>
<evidence type="ECO:0000313" key="2">
    <source>
        <dbReference type="EMBL" id="CAI8012559.1"/>
    </source>
</evidence>
<name>A0AA35RK17_GEOBA</name>
<reference evidence="2" key="1">
    <citation type="submission" date="2023-03" db="EMBL/GenBank/DDBJ databases">
        <authorList>
            <person name="Steffen K."/>
            <person name="Cardenas P."/>
        </authorList>
    </citation>
    <scope>NUCLEOTIDE SEQUENCE</scope>
</reference>
<keyword evidence="3" id="KW-1185">Reference proteome</keyword>
<organism evidence="2 3">
    <name type="scientific">Geodia barretti</name>
    <name type="common">Barrett's horny sponge</name>
    <dbReference type="NCBI Taxonomy" id="519541"/>
    <lineage>
        <taxon>Eukaryota</taxon>
        <taxon>Metazoa</taxon>
        <taxon>Porifera</taxon>
        <taxon>Demospongiae</taxon>
        <taxon>Heteroscleromorpha</taxon>
        <taxon>Tetractinellida</taxon>
        <taxon>Astrophorina</taxon>
        <taxon>Geodiidae</taxon>
        <taxon>Geodia</taxon>
    </lineage>
</organism>
<evidence type="ECO:0000313" key="3">
    <source>
        <dbReference type="Proteomes" id="UP001174909"/>
    </source>
</evidence>
<dbReference type="InterPro" id="IPR002934">
    <property type="entry name" value="Polymerase_NTP_transf_dom"/>
</dbReference>